<keyword evidence="2" id="KW-1185">Reference proteome</keyword>
<reference evidence="1" key="1">
    <citation type="submission" date="2022-03" db="EMBL/GenBank/DDBJ databases">
        <title>Identification of a novel bacterium isolated from mangrove sediments.</title>
        <authorList>
            <person name="Pan X."/>
        </authorList>
    </citation>
    <scope>NUCLEOTIDE SEQUENCE</scope>
    <source>
        <strain evidence="1">B1949</strain>
    </source>
</reference>
<organism evidence="1 2">
    <name type="scientific">Novosphingobium organovorum</name>
    <dbReference type="NCBI Taxonomy" id="2930092"/>
    <lineage>
        <taxon>Bacteria</taxon>
        <taxon>Pseudomonadati</taxon>
        <taxon>Pseudomonadota</taxon>
        <taxon>Alphaproteobacteria</taxon>
        <taxon>Sphingomonadales</taxon>
        <taxon>Sphingomonadaceae</taxon>
        <taxon>Novosphingobium</taxon>
    </lineage>
</organism>
<dbReference type="InterPro" id="IPR027417">
    <property type="entry name" value="P-loop_NTPase"/>
</dbReference>
<dbReference type="PANTHER" id="PTHR37816">
    <property type="entry name" value="YALI0E33011P"/>
    <property type="match status" value="1"/>
</dbReference>
<sequence>MPVQLEDLGARICVMGPSNAGKSTLACAIGARQGLPVVHLDRFRHLPGTDWVERPQAEFLALHAAALATERWVMDGNYSVCLAQRLERASGLIVLDAPLLLRLWRYVRRCWFERDRCGGLEGGRDSVKWAMLAFMIGPGRRNGARYRGLVGQGGLPALFLGSPGALAAFYRREGLR</sequence>
<dbReference type="SUPFAM" id="SSF52540">
    <property type="entry name" value="P-loop containing nucleoside triphosphate hydrolases"/>
    <property type="match status" value="1"/>
</dbReference>
<dbReference type="Proteomes" id="UP001162881">
    <property type="component" value="Unassembled WGS sequence"/>
</dbReference>
<dbReference type="RefSeq" id="WP_244016448.1">
    <property type="nucleotide sequence ID" value="NZ_JALHLF010000002.1"/>
</dbReference>
<accession>A0ABT0B8D2</accession>
<dbReference type="EMBL" id="JALHLF010000002">
    <property type="protein sequence ID" value="MCJ2181330.1"/>
    <property type="molecule type" value="Genomic_DNA"/>
</dbReference>
<dbReference type="PANTHER" id="PTHR37816:SF1">
    <property type="entry name" value="TOXIN"/>
    <property type="match status" value="1"/>
</dbReference>
<protein>
    <submittedName>
        <fullName evidence="1">AAA family ATPase</fullName>
    </submittedName>
</protein>
<dbReference type="InterPro" id="IPR052922">
    <property type="entry name" value="Cytidylate_Kinase-2"/>
</dbReference>
<evidence type="ECO:0000313" key="1">
    <source>
        <dbReference type="EMBL" id="MCJ2181330.1"/>
    </source>
</evidence>
<name>A0ABT0B8D2_9SPHN</name>
<comment type="caution">
    <text evidence="1">The sequence shown here is derived from an EMBL/GenBank/DDBJ whole genome shotgun (WGS) entry which is preliminary data.</text>
</comment>
<dbReference type="Gene3D" id="3.40.50.300">
    <property type="entry name" value="P-loop containing nucleotide triphosphate hydrolases"/>
    <property type="match status" value="1"/>
</dbReference>
<proteinExistence type="predicted"/>
<gene>
    <name evidence="1" type="ORF">MTR62_01205</name>
</gene>
<evidence type="ECO:0000313" key="2">
    <source>
        <dbReference type="Proteomes" id="UP001162881"/>
    </source>
</evidence>